<name>C0BWP2_9FIRM</name>
<keyword evidence="2" id="KW-0121">Carboxypeptidase</keyword>
<keyword evidence="3" id="KW-0645">Protease</keyword>
<dbReference type="Pfam" id="PF02016">
    <property type="entry name" value="Peptidase_S66"/>
    <property type="match status" value="1"/>
</dbReference>
<dbReference type="Proteomes" id="UP000004893">
    <property type="component" value="Unassembled WGS sequence"/>
</dbReference>
<proteinExistence type="inferred from homology"/>
<dbReference type="InterPro" id="IPR040921">
    <property type="entry name" value="Peptidase_S66C"/>
</dbReference>
<dbReference type="GO" id="GO:0006508">
    <property type="term" value="P:proteolysis"/>
    <property type="evidence" value="ECO:0007669"/>
    <property type="project" value="UniProtKB-KW"/>
</dbReference>
<dbReference type="Pfam" id="PF17676">
    <property type="entry name" value="Peptidase_S66C"/>
    <property type="match status" value="1"/>
</dbReference>
<dbReference type="PIRSF" id="PIRSF028757">
    <property type="entry name" value="LD-carboxypeptidase"/>
    <property type="match status" value="1"/>
</dbReference>
<feature type="domain" description="LD-carboxypeptidase C-terminal" evidence="8">
    <location>
        <begin position="178"/>
        <end position="291"/>
    </location>
</feature>
<dbReference type="PANTHER" id="PTHR30237:SF2">
    <property type="entry name" value="MUREIN TETRAPEPTIDE CARBOXYPEPTIDASE"/>
    <property type="match status" value="1"/>
</dbReference>
<dbReference type="EMBL" id="ABYI02000006">
    <property type="protein sequence ID" value="EEG75724.1"/>
    <property type="molecule type" value="Genomic_DNA"/>
</dbReference>
<keyword evidence="5" id="KW-0720">Serine protease</keyword>
<evidence type="ECO:0000313" key="10">
    <source>
        <dbReference type="Proteomes" id="UP000004893"/>
    </source>
</evidence>
<dbReference type="RefSeq" id="WP_006441556.1">
    <property type="nucleotide sequence ID" value="NZ_CP036524.1"/>
</dbReference>
<dbReference type="GO" id="GO:0008236">
    <property type="term" value="F:serine-type peptidase activity"/>
    <property type="evidence" value="ECO:0007669"/>
    <property type="project" value="UniProtKB-KW"/>
</dbReference>
<evidence type="ECO:0000256" key="2">
    <source>
        <dbReference type="ARBA" id="ARBA00022645"/>
    </source>
</evidence>
<feature type="active site" description="Nucleophile" evidence="6">
    <location>
        <position position="109"/>
    </location>
</feature>
<feature type="active site" description="Charge relay system" evidence="6">
    <location>
        <position position="276"/>
    </location>
</feature>
<comment type="caution">
    <text evidence="9">The sequence shown here is derived from an EMBL/GenBank/DDBJ whole genome shotgun (WGS) entry which is preliminary data.</text>
</comment>
<keyword evidence="10" id="KW-1185">Reference proteome</keyword>
<evidence type="ECO:0000256" key="3">
    <source>
        <dbReference type="ARBA" id="ARBA00022670"/>
    </source>
</evidence>
<evidence type="ECO:0000259" key="8">
    <source>
        <dbReference type="Pfam" id="PF17676"/>
    </source>
</evidence>
<dbReference type="Gene3D" id="3.50.30.60">
    <property type="entry name" value="LD-carboxypeptidase A C-terminal domain-like"/>
    <property type="match status" value="1"/>
</dbReference>
<feature type="active site" description="Charge relay system" evidence="6">
    <location>
        <position position="208"/>
    </location>
</feature>
<keyword evidence="4" id="KW-0378">Hydrolase</keyword>
<comment type="similarity">
    <text evidence="1">Belongs to the peptidase S66 family.</text>
</comment>
<reference evidence="9" key="2">
    <citation type="submission" date="2013-06" db="EMBL/GenBank/DDBJ databases">
        <title>Draft genome sequence of Clostridium hylemonae (DSM 15053).</title>
        <authorList>
            <person name="Sudarsanam P."/>
            <person name="Ley R."/>
            <person name="Guruge J."/>
            <person name="Turnbaugh P.J."/>
            <person name="Mahowald M."/>
            <person name="Liep D."/>
            <person name="Gordon J."/>
        </authorList>
    </citation>
    <scope>NUCLEOTIDE SEQUENCE</scope>
    <source>
        <strain evidence="9">DSM 15053</strain>
    </source>
</reference>
<dbReference type="SUPFAM" id="SSF141986">
    <property type="entry name" value="LD-carboxypeptidase A C-terminal domain-like"/>
    <property type="match status" value="1"/>
</dbReference>
<evidence type="ECO:0000256" key="5">
    <source>
        <dbReference type="ARBA" id="ARBA00022825"/>
    </source>
</evidence>
<dbReference type="Gene3D" id="3.40.50.10740">
    <property type="entry name" value="Class I glutamine amidotransferase-like"/>
    <property type="match status" value="1"/>
</dbReference>
<evidence type="ECO:0000256" key="1">
    <source>
        <dbReference type="ARBA" id="ARBA00010233"/>
    </source>
</evidence>
<accession>C0BWP2</accession>
<dbReference type="PANTHER" id="PTHR30237">
    <property type="entry name" value="MURAMOYLTETRAPEPTIDE CARBOXYPEPTIDASE"/>
    <property type="match status" value="1"/>
</dbReference>
<dbReference type="InterPro" id="IPR027461">
    <property type="entry name" value="Carboxypeptidase_A_C_sf"/>
</dbReference>
<feature type="domain" description="LD-carboxypeptidase N-terminal" evidence="7">
    <location>
        <begin position="17"/>
        <end position="129"/>
    </location>
</feature>
<dbReference type="InterPro" id="IPR003507">
    <property type="entry name" value="S66_fam"/>
</dbReference>
<dbReference type="InterPro" id="IPR029062">
    <property type="entry name" value="Class_I_gatase-like"/>
</dbReference>
<dbReference type="OrthoDB" id="9807329at2"/>
<protein>
    <submittedName>
        <fullName evidence="9">LD-carboxypeptidase</fullName>
    </submittedName>
</protein>
<dbReference type="InterPro" id="IPR040449">
    <property type="entry name" value="Peptidase_S66_N"/>
</dbReference>
<dbReference type="eggNOG" id="COG1619">
    <property type="taxonomic scope" value="Bacteria"/>
</dbReference>
<dbReference type="AlphaFoldDB" id="C0BWP2"/>
<dbReference type="HOGENOM" id="CLU_034346_3_1_9"/>
<dbReference type="MEROPS" id="S66.001"/>
<evidence type="ECO:0000256" key="4">
    <source>
        <dbReference type="ARBA" id="ARBA00022801"/>
    </source>
</evidence>
<dbReference type="GO" id="GO:0004180">
    <property type="term" value="F:carboxypeptidase activity"/>
    <property type="evidence" value="ECO:0007669"/>
    <property type="project" value="UniProtKB-KW"/>
</dbReference>
<gene>
    <name evidence="9" type="ORF">CLOHYLEM_04225</name>
</gene>
<dbReference type="SUPFAM" id="SSF52317">
    <property type="entry name" value="Class I glutamine amidotransferase-like"/>
    <property type="match status" value="1"/>
</dbReference>
<organism evidence="9 10">
    <name type="scientific">[Clostridium] hylemonae DSM 15053</name>
    <dbReference type="NCBI Taxonomy" id="553973"/>
    <lineage>
        <taxon>Bacteria</taxon>
        <taxon>Bacillati</taxon>
        <taxon>Bacillota</taxon>
        <taxon>Clostridia</taxon>
        <taxon>Lachnospirales</taxon>
        <taxon>Lachnospiraceae</taxon>
    </lineage>
</organism>
<evidence type="ECO:0000313" key="9">
    <source>
        <dbReference type="EMBL" id="EEG75724.1"/>
    </source>
</evidence>
<reference evidence="9" key="1">
    <citation type="submission" date="2009-02" db="EMBL/GenBank/DDBJ databases">
        <authorList>
            <person name="Fulton L."/>
            <person name="Clifton S."/>
            <person name="Fulton B."/>
            <person name="Xu J."/>
            <person name="Minx P."/>
            <person name="Pepin K.H."/>
            <person name="Johnson M."/>
            <person name="Bhonagiri V."/>
            <person name="Nash W.E."/>
            <person name="Mardis E.R."/>
            <person name="Wilson R.K."/>
        </authorList>
    </citation>
    <scope>NUCLEOTIDE SEQUENCE [LARGE SCALE GENOMIC DNA]</scope>
    <source>
        <strain evidence="9">DSM 15053</strain>
    </source>
</reference>
<dbReference type="CDD" id="cd07025">
    <property type="entry name" value="Peptidase_S66"/>
    <property type="match status" value="1"/>
</dbReference>
<sequence length="303" mass="33435">MKNRVIYPRPLRKGDQVCVIDPANAFTQEGVRNARAFLEGEGFHVVISEDMAFKRGTARERAERLNGVLRDGRNRAVLCMWGGYGTIPLLDKIDYEAVRKNRPVFSGFSDITAIHTAIQKETGLVTFHGPALYSPKRPVEPKAHQLFIEMVTRPKKRRELSNLNGEPFRAIKEGAAHGRLTGGNMTMISRLMGTPFEIDTAGKIIFLEEVGEKPYRLHGMLYQLKLGGKFKDAAGIIVGGLTECDDTGRPGSGEEAVRSVLKEVEIPVVCNVRAGHLCDPLTLPLGAEVKMEENRVIIAGDVT</sequence>
<dbReference type="InterPro" id="IPR027478">
    <property type="entry name" value="LdcA_N"/>
</dbReference>
<dbReference type="STRING" id="553973.CLOHYLEM_04225"/>
<evidence type="ECO:0000256" key="6">
    <source>
        <dbReference type="PIRSR" id="PIRSR028757-1"/>
    </source>
</evidence>
<evidence type="ECO:0000259" key="7">
    <source>
        <dbReference type="Pfam" id="PF02016"/>
    </source>
</evidence>